<proteinExistence type="predicted"/>
<reference evidence="1 2" key="2">
    <citation type="journal article" date="2014" name="PLoS Genet.">
        <title>Phylogenetically driven sequencing of extremely halophilic archaea reveals strategies for static and dynamic osmo-response.</title>
        <authorList>
            <person name="Becker E.A."/>
            <person name="Seitzer P.M."/>
            <person name="Tritt A."/>
            <person name="Larsen D."/>
            <person name="Krusor M."/>
            <person name="Yao A.I."/>
            <person name="Wu D."/>
            <person name="Madern D."/>
            <person name="Eisen J.A."/>
            <person name="Darling A.E."/>
            <person name="Facciotti M.T."/>
        </authorList>
    </citation>
    <scope>NUCLEOTIDE SEQUENCE [LARGE SCALE GENOMIC DNA]</scope>
    <source>
        <strain evidence="2">ATCC 29605 / DSM 3757 / JCM 8879 / NBRC 14742 / NCIMB 2012 / VKM B-1768 / DS2</strain>
    </source>
</reference>
<gene>
    <name evidence="1" type="ORF">C498_16463</name>
</gene>
<organism evidence="1 2">
    <name type="scientific">Haloferax volcanii (strain ATCC 29605 / DSM 3757 / JCM 8879 / NBRC 14742 / NCIMB 2012 / VKM B-1768 / DS2)</name>
    <name type="common">Halobacterium volcanii</name>
    <dbReference type="NCBI Taxonomy" id="309800"/>
    <lineage>
        <taxon>Archaea</taxon>
        <taxon>Methanobacteriati</taxon>
        <taxon>Methanobacteriota</taxon>
        <taxon>Stenosarchaea group</taxon>
        <taxon>Halobacteria</taxon>
        <taxon>Halobacteriales</taxon>
        <taxon>Haloferacaceae</taxon>
        <taxon>Haloferax</taxon>
    </lineage>
</organism>
<evidence type="ECO:0000313" key="1">
    <source>
        <dbReference type="EMBL" id="ELY25714.1"/>
    </source>
</evidence>
<sequence>MMDSGDDSVVVDVVVASVSEDAPDSVVVVVASELSSPPVHPLSAVNPATPVIPAVLMNSRLLAIELVL</sequence>
<dbReference type="EMBL" id="AOHU01000101">
    <property type="protein sequence ID" value="ELY25714.1"/>
    <property type="molecule type" value="Genomic_DNA"/>
</dbReference>
<dbReference type="AlphaFoldDB" id="L9ULF4"/>
<reference evidence="2" key="1">
    <citation type="submission" date="2012-11" db="EMBL/GenBank/DDBJ databases">
        <authorList>
            <person name="Becker E.A."/>
            <person name="Seitzer P."/>
            <person name="Tritt A."/>
            <person name="Larsen D."/>
            <person name="Yao A."/>
            <person name="Wu D."/>
            <person name="Darling A."/>
            <person name="Eisen J.A."/>
            <person name="Facciotti M.T."/>
        </authorList>
    </citation>
    <scope>NUCLEOTIDE SEQUENCE [LARGE SCALE GENOMIC DNA]</scope>
    <source>
        <strain evidence="2">ATCC 29605 / DSM 3757 / JCM 8879 / NBRC 14742 / NCIMB 2012 / VKM B-1768 / DS2</strain>
    </source>
</reference>
<evidence type="ECO:0000313" key="2">
    <source>
        <dbReference type="Proteomes" id="UP000011532"/>
    </source>
</evidence>
<dbReference type="Proteomes" id="UP000011532">
    <property type="component" value="Unassembled WGS sequence"/>
</dbReference>
<comment type="caution">
    <text evidence="1">The sequence shown here is derived from an EMBL/GenBank/DDBJ whole genome shotgun (WGS) entry which is preliminary data.</text>
</comment>
<dbReference type="PATRIC" id="fig|309800.29.peg.3189"/>
<name>L9ULF4_HALVD</name>
<accession>L9ULF4</accession>
<protein>
    <submittedName>
        <fullName evidence="1">Uncharacterized protein</fullName>
    </submittedName>
</protein>